<evidence type="ECO:0000256" key="2">
    <source>
        <dbReference type="ARBA" id="ARBA00007866"/>
    </source>
</evidence>
<accession>W5VXY5</accession>
<dbReference type="PANTHER" id="PTHR22888">
    <property type="entry name" value="CYTOCHROME C OXIDASE, SUBUNIT II"/>
    <property type="match status" value="1"/>
</dbReference>
<keyword evidence="6 17" id="KW-0812">Transmembrane</keyword>
<comment type="function">
    <text evidence="17">Component of the cytochrome c oxidase, the last enzyme in the mitochondrial electron transport chain which drives oxidative phosphorylation. The respiratory chain contains 3 multisubunit complexes succinate dehydrogenase (complex II, CII), ubiquinol-cytochrome c oxidoreductase (cytochrome b-c1 complex, complex III, CIII) and cytochrome c oxidase (complex IV, CIV), that cooperate to transfer electrons derived from NADH and succinate to molecular oxygen, creating an electrochemical gradient over the inner membrane that drives transmembrane transport and the ATP synthase. Cytochrome c oxidase is the component of the respiratory chain that catalyzes the reduction of oxygen to water. Electrons originating from reduced cytochrome c in the intermembrane space (IMS) are transferred via the dinuclear copper A center (CU(A)) of subunit 2 and heme A of subunit 1 to the active site in subunit 1, a binuclear center (BNC) formed by heme A3 and copper B (CU(B)). The BNC reduces molecular oxygen to 2 water molecules using 4 electrons from cytochrome c in the IMS and 4 protons from the mitochondrial matrix.</text>
</comment>
<dbReference type="GO" id="GO:0042773">
    <property type="term" value="P:ATP synthesis coupled electron transport"/>
    <property type="evidence" value="ECO:0007669"/>
    <property type="project" value="TreeGrafter"/>
</dbReference>
<keyword evidence="9" id="KW-0460">Magnesium</keyword>
<keyword evidence="7 17" id="KW-0479">Metal-binding</keyword>
<evidence type="ECO:0000256" key="1">
    <source>
        <dbReference type="ARBA" id="ARBA00004448"/>
    </source>
</evidence>
<dbReference type="SUPFAM" id="SSF81464">
    <property type="entry name" value="Cytochrome c oxidase subunit II-like, transmembrane region"/>
    <property type="match status" value="1"/>
</dbReference>
<evidence type="ECO:0000256" key="10">
    <source>
        <dbReference type="ARBA" id="ARBA00022967"/>
    </source>
</evidence>
<evidence type="ECO:0000256" key="7">
    <source>
        <dbReference type="ARBA" id="ARBA00022723"/>
    </source>
</evidence>
<evidence type="ECO:0000259" key="20">
    <source>
        <dbReference type="PROSITE" id="PS50999"/>
    </source>
</evidence>
<dbReference type="PROSITE" id="PS50857">
    <property type="entry name" value="COX2_CUA"/>
    <property type="match status" value="1"/>
</dbReference>
<sequence length="228" mass="26115">MATWLQLGLQDASSPIMEELIYFHDYTLIIIFLITLLVVYLLISSIIPSFLNRFFLNGQELEATWTVLPAIILIFIALPSLQLLYQIDEVNTPFITIKAIGHQWYWNYEYSDFNNINFNAYMIPTNDLNIGQPRLLESTNRIVLPFQNPIRILITSADVLHAWTLPSLGLKVDAVPGRLNQTSFTLSRTGIFYGQCSEICGANHSFMPITIESISFNSFENWINMNIN</sequence>
<dbReference type="PRINTS" id="PR01166">
    <property type="entry name" value="CYCOXIDASEII"/>
</dbReference>
<protein>
    <recommendedName>
        <fullName evidence="3 17">Cytochrome c oxidase subunit 2</fullName>
    </recommendedName>
</protein>
<evidence type="ECO:0000256" key="16">
    <source>
        <dbReference type="ARBA" id="ARBA00049512"/>
    </source>
</evidence>
<keyword evidence="12 18" id="KW-1133">Transmembrane helix</keyword>
<dbReference type="InterPro" id="IPR014222">
    <property type="entry name" value="Cyt_c_oxidase_su2"/>
</dbReference>
<dbReference type="PROSITE" id="PS50999">
    <property type="entry name" value="COX2_TM"/>
    <property type="match status" value="1"/>
</dbReference>
<dbReference type="Pfam" id="PF02790">
    <property type="entry name" value="COX2_TM"/>
    <property type="match status" value="1"/>
</dbReference>
<comment type="cofactor">
    <cofactor evidence="17">
        <name>Cu cation</name>
        <dbReference type="ChEBI" id="CHEBI:23378"/>
    </cofactor>
    <text evidence="17">Binds a copper A center.</text>
</comment>
<evidence type="ECO:0000256" key="4">
    <source>
        <dbReference type="ARBA" id="ARBA00022448"/>
    </source>
</evidence>
<dbReference type="PANTHER" id="PTHR22888:SF9">
    <property type="entry name" value="CYTOCHROME C OXIDASE SUBUNIT 2"/>
    <property type="match status" value="1"/>
</dbReference>
<comment type="similarity">
    <text evidence="2 17">Belongs to the cytochrome c oxidase subunit 2 family.</text>
</comment>
<dbReference type="GO" id="GO:0005743">
    <property type="term" value="C:mitochondrial inner membrane"/>
    <property type="evidence" value="ECO:0007669"/>
    <property type="project" value="UniProtKB-SubCell"/>
</dbReference>
<reference evidence="21" key="1">
    <citation type="submission" date="2013-11" db="EMBL/GenBank/DDBJ databases">
        <title>Mitochondrial genome of the deep-sea sea cucumber Peniagone sp. from the Mariana Trench.</title>
        <authorList>
            <person name="Huo Y.-Y."/>
            <person name="Xu X.-W."/>
            <person name="Wang C.-S."/>
        </authorList>
    </citation>
    <scope>NUCLEOTIDE SEQUENCE</scope>
    <source>
        <strain evidence="21">DV50A</strain>
    </source>
</reference>
<keyword evidence="14 17" id="KW-0496">Mitochondrion</keyword>
<dbReference type="GO" id="GO:0016491">
    <property type="term" value="F:oxidoreductase activity"/>
    <property type="evidence" value="ECO:0007669"/>
    <property type="project" value="InterPro"/>
</dbReference>
<evidence type="ECO:0000256" key="5">
    <source>
        <dbReference type="ARBA" id="ARBA00022660"/>
    </source>
</evidence>
<keyword evidence="4 17" id="KW-0813">Transport</keyword>
<dbReference type="InterPro" id="IPR002429">
    <property type="entry name" value="CcO_II-like_C"/>
</dbReference>
<evidence type="ECO:0000256" key="9">
    <source>
        <dbReference type="ARBA" id="ARBA00022842"/>
    </source>
</evidence>
<evidence type="ECO:0000256" key="13">
    <source>
        <dbReference type="ARBA" id="ARBA00023008"/>
    </source>
</evidence>
<dbReference type="InterPro" id="IPR045187">
    <property type="entry name" value="CcO_II"/>
</dbReference>
<evidence type="ECO:0000256" key="14">
    <source>
        <dbReference type="ARBA" id="ARBA00023128"/>
    </source>
</evidence>
<evidence type="ECO:0000256" key="11">
    <source>
        <dbReference type="ARBA" id="ARBA00022982"/>
    </source>
</evidence>
<feature type="transmembrane region" description="Helical" evidence="18">
    <location>
        <begin position="63"/>
        <end position="85"/>
    </location>
</feature>
<keyword evidence="11 17" id="KW-0249">Electron transport</keyword>
<keyword evidence="13 17" id="KW-0186">Copper</keyword>
<dbReference type="SUPFAM" id="SSF49503">
    <property type="entry name" value="Cupredoxins"/>
    <property type="match status" value="1"/>
</dbReference>
<comment type="catalytic activity">
    <reaction evidence="16">
        <text>4 Fe(II)-[cytochrome c] + O2 + 8 H(+)(in) = 4 Fe(III)-[cytochrome c] + 2 H2O + 4 H(+)(out)</text>
        <dbReference type="Rhea" id="RHEA:11436"/>
        <dbReference type="Rhea" id="RHEA-COMP:10350"/>
        <dbReference type="Rhea" id="RHEA-COMP:14399"/>
        <dbReference type="ChEBI" id="CHEBI:15377"/>
        <dbReference type="ChEBI" id="CHEBI:15378"/>
        <dbReference type="ChEBI" id="CHEBI:15379"/>
        <dbReference type="ChEBI" id="CHEBI:29033"/>
        <dbReference type="ChEBI" id="CHEBI:29034"/>
        <dbReference type="EC" id="7.1.1.9"/>
    </reaction>
    <physiologicalReaction direction="left-to-right" evidence="16">
        <dbReference type="Rhea" id="RHEA:11437"/>
    </physiologicalReaction>
</comment>
<evidence type="ECO:0000256" key="15">
    <source>
        <dbReference type="ARBA" id="ARBA00023136"/>
    </source>
</evidence>
<comment type="subcellular location">
    <subcellularLocation>
        <location evidence="1 17">Mitochondrion inner membrane</location>
        <topology evidence="1 17">Multi-pass membrane protein</topology>
    </subcellularLocation>
</comment>
<dbReference type="Pfam" id="PF00116">
    <property type="entry name" value="COX2"/>
    <property type="match status" value="1"/>
</dbReference>
<dbReference type="FunFam" id="2.60.40.420:FF:000001">
    <property type="entry name" value="Cytochrome c oxidase subunit 2"/>
    <property type="match status" value="1"/>
</dbReference>
<dbReference type="EMBL" id="KF915304">
    <property type="protein sequence ID" value="AHH93111.1"/>
    <property type="molecule type" value="Genomic_DNA"/>
</dbReference>
<dbReference type="FunFam" id="1.10.287.90:FF:000001">
    <property type="entry name" value="Cytochrome c oxidase subunit 2"/>
    <property type="match status" value="1"/>
</dbReference>
<name>W5VXY5_9ECHN</name>
<evidence type="ECO:0000256" key="6">
    <source>
        <dbReference type="ARBA" id="ARBA00022692"/>
    </source>
</evidence>
<dbReference type="InterPro" id="IPR001505">
    <property type="entry name" value="Copper_CuA"/>
</dbReference>
<evidence type="ECO:0000313" key="21">
    <source>
        <dbReference type="EMBL" id="AHH93111.1"/>
    </source>
</evidence>
<feature type="domain" description="Cytochrome oxidase subunit II transmembrane region profile" evidence="20">
    <location>
        <begin position="1"/>
        <end position="91"/>
    </location>
</feature>
<evidence type="ECO:0000256" key="12">
    <source>
        <dbReference type="ARBA" id="ARBA00022989"/>
    </source>
</evidence>
<evidence type="ECO:0000256" key="8">
    <source>
        <dbReference type="ARBA" id="ARBA00022792"/>
    </source>
</evidence>
<dbReference type="NCBIfam" id="TIGR02866">
    <property type="entry name" value="CoxB"/>
    <property type="match status" value="1"/>
</dbReference>
<keyword evidence="5 17" id="KW-0679">Respiratory chain</keyword>
<keyword evidence="8 17" id="KW-0999">Mitochondrion inner membrane</keyword>
<evidence type="ECO:0000256" key="18">
    <source>
        <dbReference type="SAM" id="Phobius"/>
    </source>
</evidence>
<gene>
    <name evidence="21" type="primary">cox2</name>
</gene>
<geneLocation type="mitochondrion" evidence="21"/>
<organism evidence="21">
    <name type="scientific">Peniagone sp. YYH-2013</name>
    <dbReference type="NCBI Taxonomy" id="1430316"/>
    <lineage>
        <taxon>Eukaryota</taxon>
        <taxon>Metazoa</taxon>
        <taxon>Echinodermata</taxon>
        <taxon>Eleutherozoa</taxon>
        <taxon>Echinozoa</taxon>
        <taxon>Holothuroidea</taxon>
        <taxon>Aspidochirotacea</taxon>
        <taxon>Elasipodida</taxon>
        <taxon>Elpidiidae</taxon>
        <taxon>Peniagone</taxon>
    </lineage>
</organism>
<dbReference type="PROSITE" id="PS00078">
    <property type="entry name" value="COX2"/>
    <property type="match status" value="1"/>
</dbReference>
<feature type="domain" description="Cytochrome oxidase subunit II copper A binding" evidence="19">
    <location>
        <begin position="92"/>
        <end position="225"/>
    </location>
</feature>
<evidence type="ECO:0000256" key="17">
    <source>
        <dbReference type="RuleBase" id="RU000457"/>
    </source>
</evidence>
<dbReference type="InterPro" id="IPR036257">
    <property type="entry name" value="Cyt_c_oxidase_su2_TM_sf"/>
</dbReference>
<dbReference type="AlphaFoldDB" id="W5VXY5"/>
<dbReference type="InterPro" id="IPR034210">
    <property type="entry name" value="CcO_II_C"/>
</dbReference>
<dbReference type="GO" id="GO:0005507">
    <property type="term" value="F:copper ion binding"/>
    <property type="evidence" value="ECO:0007669"/>
    <property type="project" value="InterPro"/>
</dbReference>
<evidence type="ECO:0000256" key="3">
    <source>
        <dbReference type="ARBA" id="ARBA00015946"/>
    </source>
</evidence>
<evidence type="ECO:0000259" key="19">
    <source>
        <dbReference type="PROSITE" id="PS50857"/>
    </source>
</evidence>
<dbReference type="Gene3D" id="1.10.287.90">
    <property type="match status" value="1"/>
</dbReference>
<dbReference type="GO" id="GO:0004129">
    <property type="term" value="F:cytochrome-c oxidase activity"/>
    <property type="evidence" value="ECO:0007669"/>
    <property type="project" value="UniProtKB-EC"/>
</dbReference>
<feature type="transmembrane region" description="Helical" evidence="18">
    <location>
        <begin position="26"/>
        <end position="51"/>
    </location>
</feature>
<keyword evidence="15 17" id="KW-0472">Membrane</keyword>
<dbReference type="CDD" id="cd13912">
    <property type="entry name" value="CcO_II_C"/>
    <property type="match status" value="1"/>
</dbReference>
<dbReference type="Gene3D" id="2.60.40.420">
    <property type="entry name" value="Cupredoxins - blue copper proteins"/>
    <property type="match status" value="1"/>
</dbReference>
<dbReference type="InterPro" id="IPR011759">
    <property type="entry name" value="Cyt_c_oxidase_su2_TM_dom"/>
</dbReference>
<keyword evidence="10" id="KW-1278">Translocase</keyword>
<proteinExistence type="inferred from homology"/>
<dbReference type="InterPro" id="IPR008972">
    <property type="entry name" value="Cupredoxin"/>
</dbReference>